<dbReference type="SUPFAM" id="SSF51735">
    <property type="entry name" value="NAD(P)-binding Rossmann-fold domains"/>
    <property type="match status" value="1"/>
</dbReference>
<keyword evidence="3" id="KW-1185">Reference proteome</keyword>
<dbReference type="InterPro" id="IPR036291">
    <property type="entry name" value="NAD(P)-bd_dom_sf"/>
</dbReference>
<dbReference type="Proteomes" id="UP000644507">
    <property type="component" value="Unassembled WGS sequence"/>
</dbReference>
<proteinExistence type="inferred from homology"/>
<dbReference type="AlphaFoldDB" id="A0A918TT03"/>
<dbReference type="Gene3D" id="3.40.50.720">
    <property type="entry name" value="NAD(P)-binding Rossmann-like Domain"/>
    <property type="match status" value="1"/>
</dbReference>
<dbReference type="PRINTS" id="PR00081">
    <property type="entry name" value="GDHRDH"/>
</dbReference>
<organism evidence="2 3">
    <name type="scientific">Roseibacillus persicicus</name>
    <dbReference type="NCBI Taxonomy" id="454148"/>
    <lineage>
        <taxon>Bacteria</taxon>
        <taxon>Pseudomonadati</taxon>
        <taxon>Verrucomicrobiota</taxon>
        <taxon>Verrucomicrobiia</taxon>
        <taxon>Verrucomicrobiales</taxon>
        <taxon>Verrucomicrobiaceae</taxon>
        <taxon>Roseibacillus</taxon>
    </lineage>
</organism>
<dbReference type="PANTHER" id="PTHR45267:SF2">
    <property type="entry name" value="NADPH-DEPENDENT PTERIN ALDEHYDE REDUCTASE"/>
    <property type="match status" value="1"/>
</dbReference>
<name>A0A918TT03_9BACT</name>
<dbReference type="InterPro" id="IPR053241">
    <property type="entry name" value="NADPH_pterin_aldehyde_rdct"/>
</dbReference>
<reference evidence="2" key="1">
    <citation type="journal article" date="2014" name="Int. J. Syst. Evol. Microbiol.">
        <title>Complete genome sequence of Corynebacterium casei LMG S-19264T (=DSM 44701T), isolated from a smear-ripened cheese.</title>
        <authorList>
            <consortium name="US DOE Joint Genome Institute (JGI-PGF)"/>
            <person name="Walter F."/>
            <person name="Albersmeier A."/>
            <person name="Kalinowski J."/>
            <person name="Ruckert C."/>
        </authorList>
    </citation>
    <scope>NUCLEOTIDE SEQUENCE</scope>
    <source>
        <strain evidence="2">KCTC 12988</strain>
    </source>
</reference>
<reference evidence="2" key="2">
    <citation type="submission" date="2020-09" db="EMBL/GenBank/DDBJ databases">
        <authorList>
            <person name="Sun Q."/>
            <person name="Kim S."/>
        </authorList>
    </citation>
    <scope>NUCLEOTIDE SEQUENCE</scope>
    <source>
        <strain evidence="2">KCTC 12988</strain>
    </source>
</reference>
<sequence>MVEGFQERGWKVAGCARSVGECGEGYFREVDVRDSRAVREFCEGAQEKLGAPDLLVNNAATINQPVSLWKVGEEDFDNVIDVNIKGVANVIRVVVPMMIERGTGVVVNFSSGWGRSVSADVAPYCATKWAMEGLTKALAEELPEGLAAVALNPGIIDTEMLRKTWGEGAGGFPTAKEWGALAVPFLERLSLKDNGQSLTVA</sequence>
<dbReference type="InterPro" id="IPR002347">
    <property type="entry name" value="SDR_fam"/>
</dbReference>
<comment type="caution">
    <text evidence="2">The sequence shown here is derived from an EMBL/GenBank/DDBJ whole genome shotgun (WGS) entry which is preliminary data.</text>
</comment>
<comment type="similarity">
    <text evidence="1">Belongs to the short-chain dehydrogenases/reductases (SDR) family.</text>
</comment>
<dbReference type="EMBL" id="BMXI01000014">
    <property type="protein sequence ID" value="GHC61645.1"/>
    <property type="molecule type" value="Genomic_DNA"/>
</dbReference>
<accession>A0A918TT03</accession>
<dbReference type="Pfam" id="PF00106">
    <property type="entry name" value="adh_short"/>
    <property type="match status" value="1"/>
</dbReference>
<dbReference type="GO" id="GO:0005829">
    <property type="term" value="C:cytosol"/>
    <property type="evidence" value="ECO:0007669"/>
    <property type="project" value="TreeGrafter"/>
</dbReference>
<dbReference type="PRINTS" id="PR00080">
    <property type="entry name" value="SDRFAMILY"/>
</dbReference>
<dbReference type="PANTHER" id="PTHR45267">
    <property type="match status" value="1"/>
</dbReference>
<protein>
    <submittedName>
        <fullName evidence="2">Short-chain dehydrogenase</fullName>
    </submittedName>
</protein>
<dbReference type="InterPro" id="IPR020904">
    <property type="entry name" value="Sc_DH/Rdtase_CS"/>
</dbReference>
<dbReference type="PROSITE" id="PS00061">
    <property type="entry name" value="ADH_SHORT"/>
    <property type="match status" value="1"/>
</dbReference>
<dbReference type="GO" id="GO:0016616">
    <property type="term" value="F:oxidoreductase activity, acting on the CH-OH group of donors, NAD or NADP as acceptor"/>
    <property type="evidence" value="ECO:0007669"/>
    <property type="project" value="TreeGrafter"/>
</dbReference>
<evidence type="ECO:0000313" key="3">
    <source>
        <dbReference type="Proteomes" id="UP000644507"/>
    </source>
</evidence>
<gene>
    <name evidence="2" type="ORF">GCM10007100_31290</name>
</gene>
<evidence type="ECO:0000256" key="1">
    <source>
        <dbReference type="RuleBase" id="RU000363"/>
    </source>
</evidence>
<evidence type="ECO:0000313" key="2">
    <source>
        <dbReference type="EMBL" id="GHC61645.1"/>
    </source>
</evidence>
<dbReference type="CDD" id="cd05233">
    <property type="entry name" value="SDR_c"/>
    <property type="match status" value="1"/>
</dbReference>